<evidence type="ECO:0000256" key="7">
    <source>
        <dbReference type="SAM" id="MobiDB-lite"/>
    </source>
</evidence>
<dbReference type="InterPro" id="IPR058923">
    <property type="entry name" value="RCC1-like_dom"/>
</dbReference>
<dbReference type="EMBL" id="VLTL01000002">
    <property type="protein sequence ID" value="KAA0172226.1"/>
    <property type="molecule type" value="Genomic_DNA"/>
</dbReference>
<dbReference type="Pfam" id="PF00415">
    <property type="entry name" value="RCC1"/>
    <property type="match status" value="2"/>
</dbReference>
<comment type="similarity">
    <text evidence="1">Belongs to the eukaryotic ribosomal protein P1/P2 family.</text>
</comment>
<dbReference type="Pfam" id="PF25390">
    <property type="entry name" value="WD40_RLD"/>
    <property type="match status" value="1"/>
</dbReference>
<dbReference type="Gene3D" id="1.10.10.1410">
    <property type="match status" value="1"/>
</dbReference>
<evidence type="ECO:0000313" key="9">
    <source>
        <dbReference type="EMBL" id="KAA0163988.1"/>
    </source>
</evidence>
<feature type="compositionally biased region" description="Low complexity" evidence="7">
    <location>
        <begin position="556"/>
        <end position="570"/>
    </location>
</feature>
<dbReference type="InterPro" id="IPR038716">
    <property type="entry name" value="P1/P2_N_sf"/>
</dbReference>
<evidence type="ECO:0000313" key="12">
    <source>
        <dbReference type="Proteomes" id="UP000325113"/>
    </source>
</evidence>
<feature type="domain" description="SAP" evidence="8">
    <location>
        <begin position="427"/>
        <end position="461"/>
    </location>
</feature>
<keyword evidence="4" id="KW-0687">Ribonucleoprotein</keyword>
<dbReference type="Gene3D" id="2.130.10.30">
    <property type="entry name" value="Regulator of chromosome condensation 1/beta-lactamase-inhibitor protein II"/>
    <property type="match status" value="3"/>
</dbReference>
<dbReference type="InterPro" id="IPR051625">
    <property type="entry name" value="Signaling_Regulatory_Domain"/>
</dbReference>
<dbReference type="FunFam" id="1.10.10.1410:FF:000002">
    <property type="entry name" value="60S acidic ribosomal protein P2"/>
    <property type="match status" value="1"/>
</dbReference>
<feature type="repeat" description="RCC1" evidence="5">
    <location>
        <begin position="700"/>
        <end position="762"/>
    </location>
</feature>
<feature type="compositionally biased region" description="Low complexity" evidence="7">
    <location>
        <begin position="1138"/>
        <end position="1152"/>
    </location>
</feature>
<keyword evidence="6" id="KW-0175">Coiled coil</keyword>
<evidence type="ECO:0000259" key="8">
    <source>
        <dbReference type="PROSITE" id="PS50800"/>
    </source>
</evidence>
<feature type="compositionally biased region" description="Acidic residues" evidence="7">
    <location>
        <begin position="1125"/>
        <end position="1137"/>
    </location>
</feature>
<dbReference type="PROSITE" id="PS50012">
    <property type="entry name" value="RCC1_3"/>
    <property type="match status" value="6"/>
</dbReference>
<feature type="coiled-coil region" evidence="6">
    <location>
        <begin position="227"/>
        <end position="261"/>
    </location>
</feature>
<evidence type="ECO:0000256" key="5">
    <source>
        <dbReference type="PROSITE-ProRule" id="PRU00235"/>
    </source>
</evidence>
<dbReference type="GO" id="GO:0022625">
    <property type="term" value="C:cytosolic large ribosomal subunit"/>
    <property type="evidence" value="ECO:0007669"/>
    <property type="project" value="InterPro"/>
</dbReference>
<dbReference type="SUPFAM" id="SSF50985">
    <property type="entry name" value="RCC1/BLIP-II"/>
    <property type="match status" value="1"/>
</dbReference>
<dbReference type="Proteomes" id="UP000324907">
    <property type="component" value="Unassembled WGS sequence"/>
</dbReference>
<dbReference type="InterPro" id="IPR000408">
    <property type="entry name" value="Reg_chr_condens"/>
</dbReference>
<keyword evidence="3" id="KW-0689">Ribosomal protein</keyword>
<feature type="repeat" description="RCC1" evidence="5">
    <location>
        <begin position="648"/>
        <end position="699"/>
    </location>
</feature>
<reference evidence="11 12" key="1">
    <citation type="submission" date="2019-07" db="EMBL/GenBank/DDBJ databases">
        <title>Genomes of Cafeteria roenbergensis.</title>
        <authorList>
            <person name="Fischer M.G."/>
            <person name="Hackl T."/>
            <person name="Roman M."/>
        </authorList>
    </citation>
    <scope>NUCLEOTIDE SEQUENCE [LARGE SCALE GENOMIC DNA]</scope>
    <source>
        <strain evidence="9 12">Cflag</strain>
        <strain evidence="10 11">RCC970-E3</strain>
    </source>
</reference>
<accession>A0A5A8E342</accession>
<feature type="repeat" description="RCC1" evidence="5">
    <location>
        <begin position="876"/>
        <end position="927"/>
    </location>
</feature>
<dbReference type="EMBL" id="VLTM01000019">
    <property type="protein sequence ID" value="KAA0163988.1"/>
    <property type="molecule type" value="Genomic_DNA"/>
</dbReference>
<dbReference type="CDD" id="cd05833">
    <property type="entry name" value="Ribosomal_P2"/>
    <property type="match status" value="1"/>
</dbReference>
<feature type="repeat" description="RCC1" evidence="5">
    <location>
        <begin position="764"/>
        <end position="815"/>
    </location>
</feature>
<evidence type="ECO:0000256" key="1">
    <source>
        <dbReference type="ARBA" id="ARBA00005436"/>
    </source>
</evidence>
<dbReference type="Pfam" id="PF00428">
    <property type="entry name" value="Ribosomal_60s"/>
    <property type="match status" value="1"/>
</dbReference>
<dbReference type="HAMAP" id="MF_01478">
    <property type="entry name" value="Ribosomal_L12_arch"/>
    <property type="match status" value="1"/>
</dbReference>
<dbReference type="InterPro" id="IPR044076">
    <property type="entry name" value="Ribosomal_P2"/>
</dbReference>
<proteinExistence type="inferred from homology"/>
<dbReference type="InterPro" id="IPR027534">
    <property type="entry name" value="Ribosomal_P1/P2"/>
</dbReference>
<dbReference type="InterPro" id="IPR025254">
    <property type="entry name" value="CCDC113/CCDC96_CC"/>
</dbReference>
<sequence length="1152" mass="120810">MEDIMRLRQELEEITQENARLETENLAIKGFLSRSGVDTDGGDDVAMMASHRHMERRLADAGGSLNADHRTEVAQDELKDLQQRLAGTATDHAGAVDLITAMIRDAEAGIKDAEKESWEFNRDVVVRGESRRTGRVDSAVVARWMEARNKGLASTLDKLQLRNTTLGRELRKAERASARRDEGSEQLHDIDFHQLKIENAQYLAKIKERNAQLLQLKMSTGKTMQVLAAKKQKLAELTSRCKRLKADIASRTATMERLRAENQRVGGELVKDTKRADRLGVAVDESEDLPGVHDYVSLRAEHADLAKELSSWLRKVDIAEMAARKAAARATVAQRAVAAATPGAVSIMAAQSGSTVVGPAAAMAAAASGASVAVGPAGGKSGLRAMKRTGARARMAAGVGALARSYLAKATEGEVADADVMGGQVDIGTLSRAALILNLEKRGLSTEGSKVALRDRLVDWVTKKYDFDSADVATAQVQASRDAAKEESGSVYVCGVNHRGQLGLGDTEPREQFECVPALMGRAVDAVFAGPDFAMAVTEDRYVYAWGGGGQASLGTRQPQPQRATPARAPVLEGPAAAAETVRGWRERHAAAAAEQGVAPYSFSPREGLRRPASTDFLAPRIVDKLRGEGVVAVGIGVNHCIALSDGGDMFAWGTGRHGQLGTGKFDDAAEPELVESLASERVAAIALGHSHTVAVTADGVPFAWGRADQGCLGLGTTARLGAAGRYAALFPSPTALPSLAGRLAVRQVACGPTHTIALVSGDAPVWSWGDGSGGKLGHGDLAGRIEPEPIQSFLGEVVLQVAAGTWHSACIVEQSPFVGAGILYTWGTGLSGQLGVGSVTKALEPRPVYGFIDRGHSVKFVACGSHHNAALTHDSQLFTWGSNKYGCLGAEVVDEFAAYPQKVWAFDVIFDGVGRGTPRSVAVGREFTVVACFPYAGPSEQEVIEAEQAEALAAKAAAEASPPGSAASGMGGGLDLPWSRELRTRGSAVSFADETERPARDGHSPDSPGSAFSGIGVGGRMPGRSLFGSSRRDKACVRNLKMKVVAAYLLAVLGGNETPTEADVSKILAAAGAEADAEAVERLFKAVAEQDLSKVLDAGMKKLVKIGGGGAAAPAGGAAAAAAVEEEEEEEEEEESVAAGGMFGGSDDSSS</sequence>
<dbReference type="Proteomes" id="UP000325113">
    <property type="component" value="Unassembled WGS sequence"/>
</dbReference>
<dbReference type="AlphaFoldDB" id="A0A5A8E342"/>
<dbReference type="GO" id="GO:0002182">
    <property type="term" value="P:cytoplasmic translational elongation"/>
    <property type="evidence" value="ECO:0007669"/>
    <property type="project" value="InterPro"/>
</dbReference>
<evidence type="ECO:0000256" key="4">
    <source>
        <dbReference type="ARBA" id="ARBA00023274"/>
    </source>
</evidence>
<gene>
    <name evidence="10" type="ORF">FNF28_00229</name>
    <name evidence="9" type="ORF">FNF31_02537</name>
</gene>
<evidence type="ECO:0000256" key="6">
    <source>
        <dbReference type="SAM" id="Coils"/>
    </source>
</evidence>
<feature type="region of interest" description="Disordered" evidence="7">
    <location>
        <begin position="991"/>
        <end position="1018"/>
    </location>
</feature>
<evidence type="ECO:0000313" key="10">
    <source>
        <dbReference type="EMBL" id="KAA0172226.1"/>
    </source>
</evidence>
<feature type="compositionally biased region" description="Low complexity" evidence="7">
    <location>
        <begin position="1113"/>
        <end position="1124"/>
    </location>
</feature>
<evidence type="ECO:0000256" key="3">
    <source>
        <dbReference type="ARBA" id="ARBA00022980"/>
    </source>
</evidence>
<comment type="caution">
    <text evidence="10">The sequence shown here is derived from an EMBL/GenBank/DDBJ whole genome shotgun (WGS) entry which is preliminary data.</text>
</comment>
<feature type="compositionally biased region" description="Basic and acidic residues" evidence="7">
    <location>
        <begin position="995"/>
        <end position="1005"/>
    </location>
</feature>
<dbReference type="PROSITE" id="PS50800">
    <property type="entry name" value="SAP"/>
    <property type="match status" value="1"/>
</dbReference>
<dbReference type="PANTHER" id="PTHR22872">
    <property type="entry name" value="BTK-BINDING PROTEIN-RELATED"/>
    <property type="match status" value="1"/>
</dbReference>
<feature type="repeat" description="RCC1" evidence="5">
    <location>
        <begin position="822"/>
        <end position="875"/>
    </location>
</feature>
<evidence type="ECO:0000256" key="2">
    <source>
        <dbReference type="ARBA" id="ARBA00022737"/>
    </source>
</evidence>
<dbReference type="GO" id="GO:0003735">
    <property type="term" value="F:structural constituent of ribosome"/>
    <property type="evidence" value="ECO:0007669"/>
    <property type="project" value="InterPro"/>
</dbReference>
<dbReference type="PRINTS" id="PR00633">
    <property type="entry name" value="RCCNDNSATION"/>
</dbReference>
<dbReference type="InterPro" id="IPR003034">
    <property type="entry name" value="SAP_dom"/>
</dbReference>
<keyword evidence="2" id="KW-0677">Repeat</keyword>
<organism evidence="10 11">
    <name type="scientific">Cafeteria roenbergensis</name>
    <name type="common">Marine flagellate</name>
    <dbReference type="NCBI Taxonomy" id="33653"/>
    <lineage>
        <taxon>Eukaryota</taxon>
        <taxon>Sar</taxon>
        <taxon>Stramenopiles</taxon>
        <taxon>Bigyra</taxon>
        <taxon>Opalozoa</taxon>
        <taxon>Bicosoecida</taxon>
        <taxon>Cafeteriaceae</taxon>
        <taxon>Cafeteria</taxon>
    </lineage>
</organism>
<evidence type="ECO:0000313" key="11">
    <source>
        <dbReference type="Proteomes" id="UP000324907"/>
    </source>
</evidence>
<dbReference type="InterPro" id="IPR009091">
    <property type="entry name" value="RCC1/BLIP-II"/>
</dbReference>
<protein>
    <recommendedName>
        <fullName evidence="8">SAP domain-containing protein</fullName>
    </recommendedName>
</protein>
<feature type="repeat" description="RCC1" evidence="5">
    <location>
        <begin position="489"/>
        <end position="540"/>
    </location>
</feature>
<name>A0A5A8E342_CAFRO</name>
<feature type="region of interest" description="Disordered" evidence="7">
    <location>
        <begin position="553"/>
        <end position="575"/>
    </location>
</feature>
<feature type="region of interest" description="Disordered" evidence="7">
    <location>
        <begin position="1110"/>
        <end position="1152"/>
    </location>
</feature>
<dbReference type="Pfam" id="PF13870">
    <property type="entry name" value="CCDC113_CCDC96_CC"/>
    <property type="match status" value="1"/>
</dbReference>